<evidence type="ECO:0000313" key="3">
    <source>
        <dbReference type="EMBL" id="TKA03169.1"/>
    </source>
</evidence>
<feature type="compositionally biased region" description="Low complexity" evidence="1">
    <location>
        <begin position="7"/>
        <end position="17"/>
    </location>
</feature>
<sequence>MHRRLASRWSHASAGRRSAAHTRRPPLGSTPTPPPSGDQPLGQDADSGTAAASAYRLASLVLNVFDLEEPVRFYRDLLGLEVSHRTGTAALLISGEGSQLYLRSLSPYAEHMTGGIGVHCVIWTAPSAGELRRCEQVLKIRHAHTTTQAAEGFVWVEGRDPSGNTVVVTHPGPEEAVRSNIITRVYAW</sequence>
<name>A0A4V6WJ31_9ACTN</name>
<dbReference type="CDD" id="cd06587">
    <property type="entry name" value="VOC"/>
    <property type="match status" value="1"/>
</dbReference>
<feature type="region of interest" description="Disordered" evidence="1">
    <location>
        <begin position="1"/>
        <end position="48"/>
    </location>
</feature>
<dbReference type="EMBL" id="SUMC01000056">
    <property type="protein sequence ID" value="TKA03169.1"/>
    <property type="molecule type" value="Genomic_DNA"/>
</dbReference>
<protein>
    <submittedName>
        <fullName evidence="3">VOC family protein</fullName>
    </submittedName>
</protein>
<reference evidence="3 4" key="1">
    <citation type="submission" date="2019-04" db="EMBL/GenBank/DDBJ databases">
        <title>Streptomyces oryziradicis sp. nov., a novel actinomycete isolated from rhizosphere soil of rice (Oryza sativa L.).</title>
        <authorList>
            <person name="Li C."/>
        </authorList>
    </citation>
    <scope>NUCLEOTIDE SEQUENCE [LARGE SCALE GENOMIC DNA]</scope>
    <source>
        <strain evidence="3 4">NEAU-C40</strain>
    </source>
</reference>
<dbReference type="InterPro" id="IPR037523">
    <property type="entry name" value="VOC_core"/>
</dbReference>
<comment type="caution">
    <text evidence="3">The sequence shown here is derived from an EMBL/GenBank/DDBJ whole genome shotgun (WGS) entry which is preliminary data.</text>
</comment>
<evidence type="ECO:0000259" key="2">
    <source>
        <dbReference type="PROSITE" id="PS51819"/>
    </source>
</evidence>
<dbReference type="Pfam" id="PF00903">
    <property type="entry name" value="Glyoxalase"/>
    <property type="match status" value="1"/>
</dbReference>
<proteinExistence type="predicted"/>
<dbReference type="InterPro" id="IPR004360">
    <property type="entry name" value="Glyas_Fos-R_dOase_dom"/>
</dbReference>
<keyword evidence="4" id="KW-1185">Reference proteome</keyword>
<organism evidence="3 4">
    <name type="scientific">Actinacidiphila oryziradicis</name>
    <dbReference type="NCBI Taxonomy" id="2571141"/>
    <lineage>
        <taxon>Bacteria</taxon>
        <taxon>Bacillati</taxon>
        <taxon>Actinomycetota</taxon>
        <taxon>Actinomycetes</taxon>
        <taxon>Kitasatosporales</taxon>
        <taxon>Streptomycetaceae</taxon>
        <taxon>Actinacidiphila</taxon>
    </lineage>
</organism>
<dbReference type="Proteomes" id="UP000305778">
    <property type="component" value="Unassembled WGS sequence"/>
</dbReference>
<dbReference type="AlphaFoldDB" id="A0A4V6WJ31"/>
<evidence type="ECO:0000313" key="4">
    <source>
        <dbReference type="Proteomes" id="UP000305778"/>
    </source>
</evidence>
<dbReference type="InterPro" id="IPR029068">
    <property type="entry name" value="Glyas_Bleomycin-R_OHBP_Dase"/>
</dbReference>
<accession>A0A4V6WJ31</accession>
<dbReference type="PROSITE" id="PS51819">
    <property type="entry name" value="VOC"/>
    <property type="match status" value="1"/>
</dbReference>
<dbReference type="Gene3D" id="3.10.180.10">
    <property type="entry name" value="2,3-Dihydroxybiphenyl 1,2-Dioxygenase, domain 1"/>
    <property type="match status" value="1"/>
</dbReference>
<dbReference type="OrthoDB" id="9797743at2"/>
<dbReference type="SUPFAM" id="SSF54593">
    <property type="entry name" value="Glyoxalase/Bleomycin resistance protein/Dihydroxybiphenyl dioxygenase"/>
    <property type="match status" value="1"/>
</dbReference>
<feature type="domain" description="VOC" evidence="2">
    <location>
        <begin position="56"/>
        <end position="171"/>
    </location>
</feature>
<gene>
    <name evidence="3" type="ORF">FCI23_37075</name>
</gene>
<evidence type="ECO:0000256" key="1">
    <source>
        <dbReference type="SAM" id="MobiDB-lite"/>
    </source>
</evidence>